<dbReference type="InterPro" id="IPR052709">
    <property type="entry name" value="Transposase-MT_Hybrid"/>
</dbReference>
<evidence type="ECO:0000313" key="2">
    <source>
        <dbReference type="Proteomes" id="UP001142489"/>
    </source>
</evidence>
<dbReference type="OrthoDB" id="616263at2759"/>
<comment type="caution">
    <text evidence="1">The sequence shown here is derived from an EMBL/GenBank/DDBJ whole genome shotgun (WGS) entry which is preliminary data.</text>
</comment>
<name>A0A9Q0Y293_9SAUR</name>
<dbReference type="AlphaFoldDB" id="A0A9Q0Y293"/>
<evidence type="ECO:0008006" key="3">
    <source>
        <dbReference type="Google" id="ProtNLM"/>
    </source>
</evidence>
<protein>
    <recommendedName>
        <fullName evidence="3">Histone-lysine N-methyltransferase SETMAR</fullName>
    </recommendedName>
</protein>
<dbReference type="Gene3D" id="3.30.420.10">
    <property type="entry name" value="Ribonuclease H-like superfamily/Ribonuclease H"/>
    <property type="match status" value="1"/>
</dbReference>
<keyword evidence="2" id="KW-1185">Reference proteome</keyword>
<dbReference type="GO" id="GO:0003676">
    <property type="term" value="F:nucleic acid binding"/>
    <property type="evidence" value="ECO:0007669"/>
    <property type="project" value="InterPro"/>
</dbReference>
<evidence type="ECO:0000313" key="1">
    <source>
        <dbReference type="EMBL" id="KAJ7338607.1"/>
    </source>
</evidence>
<reference evidence="1" key="1">
    <citation type="journal article" date="2023" name="DNA Res.">
        <title>Chromosome-level genome assembly of Phrynocephalus forsythii using third-generation DNA sequencing and Hi-C analysis.</title>
        <authorList>
            <person name="Qi Y."/>
            <person name="Zhao W."/>
            <person name="Zhao Y."/>
            <person name="Niu C."/>
            <person name="Cao S."/>
            <person name="Zhang Y."/>
        </authorList>
    </citation>
    <scope>NUCLEOTIDE SEQUENCE</scope>
    <source>
        <tissue evidence="1">Muscle</tissue>
    </source>
</reference>
<accession>A0A9Q0Y293</accession>
<organism evidence="1 2">
    <name type="scientific">Phrynocephalus forsythii</name>
    <dbReference type="NCBI Taxonomy" id="171643"/>
    <lineage>
        <taxon>Eukaryota</taxon>
        <taxon>Metazoa</taxon>
        <taxon>Chordata</taxon>
        <taxon>Craniata</taxon>
        <taxon>Vertebrata</taxon>
        <taxon>Euteleostomi</taxon>
        <taxon>Lepidosauria</taxon>
        <taxon>Squamata</taxon>
        <taxon>Bifurcata</taxon>
        <taxon>Unidentata</taxon>
        <taxon>Episquamata</taxon>
        <taxon>Toxicofera</taxon>
        <taxon>Iguania</taxon>
        <taxon>Acrodonta</taxon>
        <taxon>Agamidae</taxon>
        <taxon>Agaminae</taxon>
        <taxon>Phrynocephalus</taxon>
    </lineage>
</organism>
<proteinExistence type="predicted"/>
<gene>
    <name evidence="1" type="ORF">JRQ81_012509</name>
</gene>
<sequence length="79" mass="9545">MLEKLHAQLHHVWKDLDPILLHNTHPHRIRKTEEALQCLQFKEVLLQPPYSPDLVPCDFHLFPKMKEHLKGHHFHFDDE</sequence>
<dbReference type="EMBL" id="JAPFRF010000003">
    <property type="protein sequence ID" value="KAJ7338607.1"/>
    <property type="molecule type" value="Genomic_DNA"/>
</dbReference>
<dbReference type="PANTHER" id="PTHR46060">
    <property type="entry name" value="MARINER MOS1 TRANSPOSASE-LIKE PROTEIN"/>
    <property type="match status" value="1"/>
</dbReference>
<feature type="non-terminal residue" evidence="1">
    <location>
        <position position="79"/>
    </location>
</feature>
<dbReference type="Proteomes" id="UP001142489">
    <property type="component" value="Unassembled WGS sequence"/>
</dbReference>
<dbReference type="PANTHER" id="PTHR46060:SF1">
    <property type="entry name" value="MARINER MOS1 TRANSPOSASE-LIKE PROTEIN"/>
    <property type="match status" value="1"/>
</dbReference>
<dbReference type="InterPro" id="IPR036397">
    <property type="entry name" value="RNaseH_sf"/>
</dbReference>